<evidence type="ECO:0000256" key="4">
    <source>
        <dbReference type="PROSITE-ProRule" id="PRU00335"/>
    </source>
</evidence>
<dbReference type="PANTHER" id="PTHR47506:SF6">
    <property type="entry name" value="HTH-TYPE TRANSCRIPTIONAL REPRESSOR NEMR"/>
    <property type="match status" value="1"/>
</dbReference>
<sequence>MFTNRDEVLEKALRIFAKMNYEKASQMEIAKTCGLSKAGLVYYFPFKLDLFKAVVDKYVFDTQHSKNKFNFTANSLSEFIDQYVAGVENTMQRLVHLLDDGNNPSGCSFNFYYYHLLMQVRLYYPNVEKKLVVIFEQNYQLWKSAIQKAKENGEIRQDLDVEETASMFWQMFFGTSFEESFFQGLDTQKLSRSLHFLYSLLKA</sequence>
<keyword evidence="7" id="KW-1185">Reference proteome</keyword>
<reference evidence="6 7" key="1">
    <citation type="journal article" date="2016" name="BMC Genomics">
        <title>Type VI secretion systems of human gut Bacteroidales segregate into three genetic architectures, two of which are contained on mobile genetic elements.</title>
        <authorList>
            <person name="Coyne M.J."/>
            <person name="Roelofs K.G."/>
            <person name="Comstock L.E."/>
        </authorList>
    </citation>
    <scope>NUCLEOTIDE SEQUENCE [LARGE SCALE GENOMIC DNA]</scope>
    <source>
        <strain evidence="6 7">CL09T03C01</strain>
    </source>
</reference>
<keyword evidence="1" id="KW-0805">Transcription regulation</keyword>
<dbReference type="Pfam" id="PF00440">
    <property type="entry name" value="TetR_N"/>
    <property type="match status" value="1"/>
</dbReference>
<evidence type="ECO:0000256" key="2">
    <source>
        <dbReference type="ARBA" id="ARBA00023125"/>
    </source>
</evidence>
<comment type="caution">
    <text evidence="6">The sequence shown here is derived from an EMBL/GenBank/DDBJ whole genome shotgun (WGS) entry which is preliminary data.</text>
</comment>
<dbReference type="PROSITE" id="PS50977">
    <property type="entry name" value="HTH_TETR_2"/>
    <property type="match status" value="1"/>
</dbReference>
<proteinExistence type="predicted"/>
<dbReference type="RefSeq" id="WP_060384969.1">
    <property type="nucleotide sequence ID" value="NZ_LRGC01000001.1"/>
</dbReference>
<protein>
    <submittedName>
        <fullName evidence="6">Putative DNA-binding transcriptional regulator</fullName>
    </submittedName>
</protein>
<organism evidence="6 7">
    <name type="scientific">Bacteroides stercoris</name>
    <dbReference type="NCBI Taxonomy" id="46506"/>
    <lineage>
        <taxon>Bacteria</taxon>
        <taxon>Pseudomonadati</taxon>
        <taxon>Bacteroidota</taxon>
        <taxon>Bacteroidia</taxon>
        <taxon>Bacteroidales</taxon>
        <taxon>Bacteroidaceae</taxon>
        <taxon>Bacteroides</taxon>
    </lineage>
</organism>
<dbReference type="InterPro" id="IPR011075">
    <property type="entry name" value="TetR_C"/>
</dbReference>
<evidence type="ECO:0000313" key="7">
    <source>
        <dbReference type="Proteomes" id="UP000056419"/>
    </source>
</evidence>
<evidence type="ECO:0000256" key="1">
    <source>
        <dbReference type="ARBA" id="ARBA00023015"/>
    </source>
</evidence>
<evidence type="ECO:0000259" key="5">
    <source>
        <dbReference type="PROSITE" id="PS50977"/>
    </source>
</evidence>
<dbReference type="Pfam" id="PF16925">
    <property type="entry name" value="TetR_C_13"/>
    <property type="match status" value="1"/>
</dbReference>
<dbReference type="Gene3D" id="1.10.10.60">
    <property type="entry name" value="Homeodomain-like"/>
    <property type="match status" value="1"/>
</dbReference>
<name>A0A108TCV8_BACSE</name>
<dbReference type="SUPFAM" id="SSF46689">
    <property type="entry name" value="Homeodomain-like"/>
    <property type="match status" value="1"/>
</dbReference>
<dbReference type="EMBL" id="LRGC01000001">
    <property type="protein sequence ID" value="KWR57585.1"/>
    <property type="molecule type" value="Genomic_DNA"/>
</dbReference>
<dbReference type="PATRIC" id="fig|46506.5.peg.130"/>
<dbReference type="InterPro" id="IPR001647">
    <property type="entry name" value="HTH_TetR"/>
</dbReference>
<dbReference type="AlphaFoldDB" id="A0A108TCV8"/>
<dbReference type="STRING" id="46506.AA415_00119"/>
<accession>A0A108TCV8</accession>
<dbReference type="InterPro" id="IPR009057">
    <property type="entry name" value="Homeodomain-like_sf"/>
</dbReference>
<evidence type="ECO:0000256" key="3">
    <source>
        <dbReference type="ARBA" id="ARBA00023163"/>
    </source>
</evidence>
<feature type="domain" description="HTH tetR-type" evidence="5">
    <location>
        <begin position="2"/>
        <end position="62"/>
    </location>
</feature>
<gene>
    <name evidence="6" type="ORF">AA415_00119</name>
</gene>
<dbReference type="SUPFAM" id="SSF48498">
    <property type="entry name" value="Tetracyclin repressor-like, C-terminal domain"/>
    <property type="match status" value="1"/>
</dbReference>
<dbReference type="PANTHER" id="PTHR47506">
    <property type="entry name" value="TRANSCRIPTIONAL REGULATORY PROTEIN"/>
    <property type="match status" value="1"/>
</dbReference>
<evidence type="ECO:0000313" key="6">
    <source>
        <dbReference type="EMBL" id="KWR57585.1"/>
    </source>
</evidence>
<dbReference type="GO" id="GO:0003677">
    <property type="term" value="F:DNA binding"/>
    <property type="evidence" value="ECO:0007669"/>
    <property type="project" value="UniProtKB-UniRule"/>
</dbReference>
<feature type="DNA-binding region" description="H-T-H motif" evidence="4">
    <location>
        <begin position="25"/>
        <end position="44"/>
    </location>
</feature>
<keyword evidence="3" id="KW-0804">Transcription</keyword>
<dbReference type="InterPro" id="IPR036271">
    <property type="entry name" value="Tet_transcr_reg_TetR-rel_C_sf"/>
</dbReference>
<keyword evidence="2 4" id="KW-0238">DNA-binding</keyword>
<dbReference type="Proteomes" id="UP000056419">
    <property type="component" value="Unassembled WGS sequence"/>
</dbReference>
<dbReference type="Gene3D" id="1.10.357.10">
    <property type="entry name" value="Tetracycline Repressor, domain 2"/>
    <property type="match status" value="1"/>
</dbReference>